<evidence type="ECO:0000256" key="10">
    <source>
        <dbReference type="ARBA" id="ARBA00034478"/>
    </source>
</evidence>
<keyword evidence="7 12" id="KW-0560">Oxidoreductase</keyword>
<dbReference type="InterPro" id="IPR003171">
    <property type="entry name" value="Mehydrof_redctse-like"/>
</dbReference>
<proteinExistence type="inferred from homology"/>
<dbReference type="RefSeq" id="WP_055266344.1">
    <property type="nucleotide sequence ID" value="NZ_CABIXQ010000013.1"/>
</dbReference>
<accession>A0A174H741</accession>
<keyword evidence="6 12" id="KW-0274">FAD</keyword>
<dbReference type="InterPro" id="IPR004620">
    <property type="entry name" value="MTHF_reductase_bac"/>
</dbReference>
<sequence>MNIREIFDQKKLVFSFEVFPPKSTSPIKNIYKALNELVKLEPDFISVTYGAGGSTINNKTTEISSLIKNIYGIESLAHLTCISSTREQIVDITERLKLEEVENILALRGDDNGTSCGDFNYANELISYIKEKESFNIIAACYPEGHIANKDIKLEIDNIERKIESGATSFISQLFLDNNIYYKFLEEIEKRNIKTKIQAGIMPVINAKQMRRITELCGATIPLKFKKIMERYENNPEALTQAGIAYATDQIIDLSSSNVDGVHLYTMNNPYVAKNISKNIGKIISSINEVQNV</sequence>
<evidence type="ECO:0000256" key="2">
    <source>
        <dbReference type="ARBA" id="ARBA00004777"/>
    </source>
</evidence>
<protein>
    <recommendedName>
        <fullName evidence="12">Methylenetetrahydrofolate reductase</fullName>
        <ecNumber evidence="12">1.5.1.54</ecNumber>
    </recommendedName>
</protein>
<dbReference type="GO" id="GO:0005829">
    <property type="term" value="C:cytosol"/>
    <property type="evidence" value="ECO:0007669"/>
    <property type="project" value="InterPro"/>
</dbReference>
<name>A0A174H741_9CLOT</name>
<evidence type="ECO:0000256" key="4">
    <source>
        <dbReference type="ARBA" id="ARBA00022605"/>
    </source>
</evidence>
<keyword evidence="5 12" id="KW-0285">Flavoprotein</keyword>
<dbReference type="NCBIfam" id="TIGR00676">
    <property type="entry name" value="fadh2"/>
    <property type="match status" value="1"/>
</dbReference>
<evidence type="ECO:0000256" key="12">
    <source>
        <dbReference type="RuleBase" id="RU003862"/>
    </source>
</evidence>
<evidence type="ECO:0000256" key="9">
    <source>
        <dbReference type="ARBA" id="ARBA00023167"/>
    </source>
</evidence>
<comment type="pathway">
    <text evidence="10">Amino-acid biosynthesis; L-methionine biosynthesis via de novo pathway.</text>
</comment>
<evidence type="ECO:0000256" key="1">
    <source>
        <dbReference type="ARBA" id="ARBA00001974"/>
    </source>
</evidence>
<evidence type="ECO:0000313" key="14">
    <source>
        <dbReference type="Proteomes" id="UP000095594"/>
    </source>
</evidence>
<keyword evidence="9" id="KW-0486">Methionine biosynthesis</keyword>
<keyword evidence="4" id="KW-0028">Amino-acid biosynthesis</keyword>
<dbReference type="PANTHER" id="PTHR45754:SF3">
    <property type="entry name" value="METHYLENETETRAHYDROFOLATE REDUCTASE (NADPH)"/>
    <property type="match status" value="1"/>
</dbReference>
<evidence type="ECO:0000256" key="7">
    <source>
        <dbReference type="ARBA" id="ARBA00023002"/>
    </source>
</evidence>
<evidence type="ECO:0000256" key="6">
    <source>
        <dbReference type="ARBA" id="ARBA00022827"/>
    </source>
</evidence>
<dbReference type="GO" id="GO:0071949">
    <property type="term" value="F:FAD binding"/>
    <property type="evidence" value="ECO:0007669"/>
    <property type="project" value="TreeGrafter"/>
</dbReference>
<dbReference type="Proteomes" id="UP000095594">
    <property type="component" value="Unassembled WGS sequence"/>
</dbReference>
<reference evidence="13 14" key="1">
    <citation type="submission" date="2015-09" db="EMBL/GenBank/DDBJ databases">
        <authorList>
            <consortium name="Pathogen Informatics"/>
        </authorList>
    </citation>
    <scope>NUCLEOTIDE SEQUENCE [LARGE SCALE GENOMIC DNA]</scope>
    <source>
        <strain evidence="13 14">2789STDY5834856</strain>
    </source>
</reference>
<dbReference type="SUPFAM" id="SSF51730">
    <property type="entry name" value="FAD-linked oxidoreductase"/>
    <property type="match status" value="1"/>
</dbReference>
<evidence type="ECO:0000256" key="11">
    <source>
        <dbReference type="ARBA" id="ARBA00048628"/>
    </source>
</evidence>
<dbReference type="GO" id="GO:0009086">
    <property type="term" value="P:methionine biosynthetic process"/>
    <property type="evidence" value="ECO:0007669"/>
    <property type="project" value="UniProtKB-KW"/>
</dbReference>
<dbReference type="OrthoDB" id="9812555at2"/>
<dbReference type="Pfam" id="PF02219">
    <property type="entry name" value="MTHFR"/>
    <property type="match status" value="1"/>
</dbReference>
<dbReference type="CDD" id="cd00537">
    <property type="entry name" value="MTHFR"/>
    <property type="match status" value="1"/>
</dbReference>
<dbReference type="EMBL" id="CYZX01000013">
    <property type="protein sequence ID" value="CUO70704.1"/>
    <property type="molecule type" value="Genomic_DNA"/>
</dbReference>
<comment type="cofactor">
    <cofactor evidence="1 12">
        <name>FAD</name>
        <dbReference type="ChEBI" id="CHEBI:57692"/>
    </cofactor>
</comment>
<comment type="similarity">
    <text evidence="3 12">Belongs to the methylenetetrahydrofolate reductase family.</text>
</comment>
<dbReference type="Gene3D" id="3.20.20.220">
    <property type="match status" value="1"/>
</dbReference>
<dbReference type="UniPathway" id="UPA00193"/>
<dbReference type="PANTHER" id="PTHR45754">
    <property type="entry name" value="METHYLENETETRAHYDROFOLATE REDUCTASE"/>
    <property type="match status" value="1"/>
</dbReference>
<dbReference type="AlphaFoldDB" id="A0A174H741"/>
<evidence type="ECO:0000256" key="8">
    <source>
        <dbReference type="ARBA" id="ARBA00023027"/>
    </source>
</evidence>
<gene>
    <name evidence="13" type="primary">metF</name>
    <name evidence="13" type="ORF">ERS852471_02100</name>
</gene>
<comment type="pathway">
    <text evidence="2 12">One-carbon metabolism; tetrahydrofolate interconversion.</text>
</comment>
<dbReference type="EC" id="1.5.1.54" evidence="12"/>
<comment type="catalytic activity">
    <reaction evidence="11">
        <text>(6S)-5-methyl-5,6,7,8-tetrahydrofolate + NAD(+) = (6R)-5,10-methylene-5,6,7,8-tetrahydrofolate + NADH + H(+)</text>
        <dbReference type="Rhea" id="RHEA:19821"/>
        <dbReference type="ChEBI" id="CHEBI:15378"/>
        <dbReference type="ChEBI" id="CHEBI:15636"/>
        <dbReference type="ChEBI" id="CHEBI:18608"/>
        <dbReference type="ChEBI" id="CHEBI:57540"/>
        <dbReference type="ChEBI" id="CHEBI:57945"/>
        <dbReference type="EC" id="1.5.1.54"/>
    </reaction>
    <physiologicalReaction direction="right-to-left" evidence="11">
        <dbReference type="Rhea" id="RHEA:19823"/>
    </physiologicalReaction>
</comment>
<dbReference type="GO" id="GO:0035999">
    <property type="term" value="P:tetrahydrofolate interconversion"/>
    <property type="evidence" value="ECO:0007669"/>
    <property type="project" value="UniProtKB-UniPathway"/>
</dbReference>
<evidence type="ECO:0000313" key="13">
    <source>
        <dbReference type="EMBL" id="CUO70704.1"/>
    </source>
</evidence>
<organism evidence="13 14">
    <name type="scientific">Clostridium disporicum</name>
    <dbReference type="NCBI Taxonomy" id="84024"/>
    <lineage>
        <taxon>Bacteria</taxon>
        <taxon>Bacillati</taxon>
        <taxon>Bacillota</taxon>
        <taxon>Clostridia</taxon>
        <taxon>Eubacteriales</taxon>
        <taxon>Clostridiaceae</taxon>
        <taxon>Clostridium</taxon>
    </lineage>
</organism>
<evidence type="ECO:0000256" key="3">
    <source>
        <dbReference type="ARBA" id="ARBA00006743"/>
    </source>
</evidence>
<keyword evidence="8" id="KW-0520">NAD</keyword>
<evidence type="ECO:0000256" key="5">
    <source>
        <dbReference type="ARBA" id="ARBA00022630"/>
    </source>
</evidence>
<dbReference type="InterPro" id="IPR029041">
    <property type="entry name" value="FAD-linked_oxidoreductase-like"/>
</dbReference>
<dbReference type="GO" id="GO:0106312">
    <property type="term" value="F:methylenetetrahydrofolate reductase (NADH) activity"/>
    <property type="evidence" value="ECO:0007669"/>
    <property type="project" value="UniProtKB-EC"/>
</dbReference>